<sequence length="296" mass="31949">MVFYRLKINEQTGSARLPTLGKGAGGACTNGAASVANGGITGTNLCITGGPVLVADKRTHAAVHNGNCIAQPVTDMEREADPDKNEQALAQELLDVAQEWHTANFNVDALEISSYNTDETFKAAVAAAVGNIKEPYKSAKHGEIISRLISNKYGDSKETFNNKFWEPLSKLPVPKVALGTDSDGTVAQISDTAIAAKVLLHAAKQRQSKTEKRAANAAGKKRIRERRDKATAAECKATEEGKCDEEKCTWDKDKKECKVKKGAEVICYVMNTTLFLAFLLLQITFSKVSLSLLCSI</sequence>
<dbReference type="AlphaFoldDB" id="A0A1J0RC98"/>
<comment type="subcellular location">
    <subcellularLocation>
        <location evidence="1">Cell membrane</location>
        <topology evidence="1">Lipid-anchor</topology>
        <topology evidence="1">GPI-anchor</topology>
    </subcellularLocation>
</comment>
<dbReference type="GO" id="GO:0042783">
    <property type="term" value="P:symbiont-mediated evasion of host immune response"/>
    <property type="evidence" value="ECO:0007669"/>
    <property type="project" value="InterPro"/>
</dbReference>
<dbReference type="GO" id="GO:0005886">
    <property type="term" value="C:plasma membrane"/>
    <property type="evidence" value="ECO:0007669"/>
    <property type="project" value="UniProtKB-SubCell"/>
</dbReference>
<dbReference type="InterPro" id="IPR001812">
    <property type="entry name" value="Trypano_VSG_A_N_dom"/>
</dbReference>
<keyword evidence="7" id="KW-0812">Transmembrane</keyword>
<dbReference type="EMBL" id="KX701609">
    <property type="protein sequence ID" value="APD75565.1"/>
    <property type="molecule type" value="Genomic_DNA"/>
</dbReference>
<protein>
    <submittedName>
        <fullName evidence="9">Variant surface glycoprotein 1125.5490</fullName>
    </submittedName>
</protein>
<organism evidence="9">
    <name type="scientific">Trypanosoma brucei</name>
    <dbReference type="NCBI Taxonomy" id="5691"/>
    <lineage>
        <taxon>Eukaryota</taxon>
        <taxon>Discoba</taxon>
        <taxon>Euglenozoa</taxon>
        <taxon>Kinetoplastea</taxon>
        <taxon>Metakinetoplastina</taxon>
        <taxon>Trypanosomatida</taxon>
        <taxon>Trypanosomatidae</taxon>
        <taxon>Trypanosoma</taxon>
    </lineage>
</organism>
<keyword evidence="3" id="KW-0336">GPI-anchor</keyword>
<evidence type="ECO:0000256" key="3">
    <source>
        <dbReference type="ARBA" id="ARBA00022622"/>
    </source>
</evidence>
<evidence type="ECO:0000256" key="2">
    <source>
        <dbReference type="ARBA" id="ARBA00022475"/>
    </source>
</evidence>
<keyword evidence="2" id="KW-1003">Cell membrane</keyword>
<keyword evidence="5" id="KW-0325">Glycoprotein</keyword>
<evidence type="ECO:0000256" key="6">
    <source>
        <dbReference type="ARBA" id="ARBA00023288"/>
    </source>
</evidence>
<reference evidence="9" key="1">
    <citation type="submission" date="2016-08" db="EMBL/GenBank/DDBJ databases">
        <title>VSG repertoire of Trypanosoma brucei EATRO 1125.</title>
        <authorList>
            <person name="Cross G.A."/>
        </authorList>
    </citation>
    <scope>NUCLEOTIDE SEQUENCE</scope>
    <source>
        <strain evidence="9">EATRO 1125</strain>
    </source>
</reference>
<feature type="domain" description="Trypanosome variant surface glycoprotein A-type N-terminal" evidence="8">
    <location>
        <begin position="84"/>
        <end position="201"/>
    </location>
</feature>
<evidence type="ECO:0000256" key="5">
    <source>
        <dbReference type="ARBA" id="ARBA00023180"/>
    </source>
</evidence>
<evidence type="ECO:0000256" key="4">
    <source>
        <dbReference type="ARBA" id="ARBA00023136"/>
    </source>
</evidence>
<evidence type="ECO:0000313" key="9">
    <source>
        <dbReference type="EMBL" id="APD75565.1"/>
    </source>
</evidence>
<evidence type="ECO:0000256" key="1">
    <source>
        <dbReference type="ARBA" id="ARBA00004609"/>
    </source>
</evidence>
<dbReference type="Pfam" id="PF00913">
    <property type="entry name" value="Trypan_glycop"/>
    <property type="match status" value="1"/>
</dbReference>
<accession>A0A1J0RC98</accession>
<name>A0A1J0RC98_9TRYP</name>
<dbReference type="GO" id="GO:0098552">
    <property type="term" value="C:side of membrane"/>
    <property type="evidence" value="ECO:0007669"/>
    <property type="project" value="UniProtKB-KW"/>
</dbReference>
<proteinExistence type="predicted"/>
<keyword evidence="6" id="KW-0449">Lipoprotein</keyword>
<dbReference type="Gene3D" id="1.10.470.10">
    <property type="entry name" value="Variant Surface Glycoprotein, subunit A, domain 2"/>
    <property type="match status" value="1"/>
</dbReference>
<dbReference type="SUPFAM" id="SSF58087">
    <property type="entry name" value="Variant surface glycoprotein (N-terminal domain)"/>
    <property type="match status" value="1"/>
</dbReference>
<evidence type="ECO:0000256" key="7">
    <source>
        <dbReference type="SAM" id="Phobius"/>
    </source>
</evidence>
<evidence type="ECO:0000259" key="8">
    <source>
        <dbReference type="Pfam" id="PF00913"/>
    </source>
</evidence>
<feature type="transmembrane region" description="Helical" evidence="7">
    <location>
        <begin position="265"/>
        <end position="285"/>
    </location>
</feature>
<keyword evidence="4 7" id="KW-0472">Membrane</keyword>
<keyword evidence="7" id="KW-1133">Transmembrane helix</keyword>